<evidence type="ECO:0000313" key="2">
    <source>
        <dbReference type="EMBL" id="QNM00562.1"/>
    </source>
</evidence>
<evidence type="ECO:0000259" key="1">
    <source>
        <dbReference type="PROSITE" id="PS51494"/>
    </source>
</evidence>
<name>A0A7G9FPT0_9FIRM</name>
<organism evidence="2 3">
    <name type="scientific">Wujia chipingensis</name>
    <dbReference type="NCBI Taxonomy" id="2763670"/>
    <lineage>
        <taxon>Bacteria</taxon>
        <taxon>Bacillati</taxon>
        <taxon>Bacillota</taxon>
        <taxon>Clostridia</taxon>
        <taxon>Lachnospirales</taxon>
        <taxon>Lachnospiraceae</taxon>
        <taxon>Wujia</taxon>
    </lineage>
</organism>
<dbReference type="EMBL" id="CP060632">
    <property type="protein sequence ID" value="QNM00562.1"/>
    <property type="molecule type" value="Genomic_DNA"/>
</dbReference>
<feature type="domain" description="Peptidase S55" evidence="1">
    <location>
        <begin position="136"/>
        <end position="358"/>
    </location>
</feature>
<dbReference type="InterPro" id="IPR036034">
    <property type="entry name" value="PDZ_sf"/>
</dbReference>
<dbReference type="Pfam" id="PF05580">
    <property type="entry name" value="Peptidase_S55"/>
    <property type="match status" value="1"/>
</dbReference>
<proteinExistence type="predicted"/>
<reference evidence="2 3" key="1">
    <citation type="submission" date="2020-08" db="EMBL/GenBank/DDBJ databases">
        <authorList>
            <person name="Liu C."/>
            <person name="Sun Q."/>
        </authorList>
    </citation>
    <scope>NUCLEOTIDE SEQUENCE [LARGE SCALE GENOMIC DNA]</scope>
    <source>
        <strain evidence="2 3">NSJ-4</strain>
    </source>
</reference>
<keyword evidence="3" id="KW-1185">Reference proteome</keyword>
<dbReference type="KEGG" id="wcp:H9Q76_04570"/>
<dbReference type="SUPFAM" id="SSF50156">
    <property type="entry name" value="PDZ domain-like"/>
    <property type="match status" value="1"/>
</dbReference>
<protein>
    <submittedName>
        <fullName evidence="2">SpoIVB peptidase S55</fullName>
    </submittedName>
</protein>
<dbReference type="InterPro" id="IPR008763">
    <property type="entry name" value="Peptidase_S55"/>
</dbReference>
<gene>
    <name evidence="2" type="ORF">H9Q76_04570</name>
</gene>
<accession>A0A7G9FPT0</accession>
<dbReference type="RefSeq" id="WP_249321722.1">
    <property type="nucleotide sequence ID" value="NZ_CP060632.1"/>
</dbReference>
<dbReference type="InterPro" id="IPR009003">
    <property type="entry name" value="Peptidase_S1_PA"/>
</dbReference>
<dbReference type="PROSITE" id="PS51494">
    <property type="entry name" value="SPOIVB"/>
    <property type="match status" value="1"/>
</dbReference>
<dbReference type="SUPFAM" id="SSF50494">
    <property type="entry name" value="Trypsin-like serine proteases"/>
    <property type="match status" value="1"/>
</dbReference>
<dbReference type="Gene3D" id="2.30.42.10">
    <property type="match status" value="1"/>
</dbReference>
<dbReference type="Proteomes" id="UP000515819">
    <property type="component" value="Chromosome"/>
</dbReference>
<sequence length="358" mass="39388">MRKYRIFLVVLLLIVLGILGYHNREFLFAKGGDTDVETQADSLPVVSSEGETECMVCPSGEPVGIYVKTKGVMVIGVNSVVDEQGITCNPCENLLSPGDYVMRINGQSVDDKKSMLELVQQSEGHELLLRVCRENEYRTVRVTPVKKKDGSYALGLWVKDDISGIGTITYTDGERFAALGHSINDNDTGIMFRVSDGAVYETTIVRIKKPEADKPGRLEGIINYTGRYVIGRVEENSAFGIHGYLTKRHQKTHTQDIQVAVGRKSEVHVGTAYLLSSVSGESKQYEIEIVSVDSDNENGRCMEFKVTDSTLLSLTGGIVQGMSGTPILQDGRLIGAVTHVFVNDSTRGYGIFIEEMMQ</sequence>
<evidence type="ECO:0000313" key="3">
    <source>
        <dbReference type="Proteomes" id="UP000515819"/>
    </source>
</evidence>
<dbReference type="AlphaFoldDB" id="A0A7G9FPT0"/>